<dbReference type="OrthoDB" id="1552at2759"/>
<feature type="transmembrane region" description="Helical" evidence="1">
    <location>
        <begin position="12"/>
        <end position="32"/>
    </location>
</feature>
<sequence>MKIKKLIKQIQIVFLYQQLMSILDQLMILLIIRLILFNYDQQYNKLLNNQEIYIKFLLFLMLLKLKSIHQNQIILFRCQNQYQCILKCIIIAEDIIKATQLVKLKNLLIVGITGANSQQEYFAKSQTKVQITTSTDLDDSAPNLFKLPKFLKSMILYLSKYTCFKQFDN</sequence>
<reference evidence="2" key="1">
    <citation type="submission" date="2021-01" db="EMBL/GenBank/DDBJ databases">
        <authorList>
            <consortium name="Genoscope - CEA"/>
            <person name="William W."/>
        </authorList>
    </citation>
    <scope>NUCLEOTIDE SEQUENCE</scope>
</reference>
<comment type="caution">
    <text evidence="2">The sequence shown here is derived from an EMBL/GenBank/DDBJ whole genome shotgun (WGS) entry which is preliminary data.</text>
</comment>
<name>A0A8S1QLU6_9CILI</name>
<organism evidence="2 3">
    <name type="scientific">Paramecium sonneborni</name>
    <dbReference type="NCBI Taxonomy" id="65129"/>
    <lineage>
        <taxon>Eukaryota</taxon>
        <taxon>Sar</taxon>
        <taxon>Alveolata</taxon>
        <taxon>Ciliophora</taxon>
        <taxon>Intramacronucleata</taxon>
        <taxon>Oligohymenophorea</taxon>
        <taxon>Peniculida</taxon>
        <taxon>Parameciidae</taxon>
        <taxon>Paramecium</taxon>
    </lineage>
</organism>
<dbReference type="AlphaFoldDB" id="A0A8S1QLU6"/>
<keyword evidence="1" id="KW-0812">Transmembrane</keyword>
<proteinExistence type="predicted"/>
<evidence type="ECO:0000256" key="1">
    <source>
        <dbReference type="SAM" id="Phobius"/>
    </source>
</evidence>
<dbReference type="Proteomes" id="UP000692954">
    <property type="component" value="Unassembled WGS sequence"/>
</dbReference>
<evidence type="ECO:0000313" key="3">
    <source>
        <dbReference type="Proteomes" id="UP000692954"/>
    </source>
</evidence>
<dbReference type="EMBL" id="CAJJDN010000111">
    <property type="protein sequence ID" value="CAD8116703.1"/>
    <property type="molecule type" value="Genomic_DNA"/>
</dbReference>
<evidence type="ECO:0000313" key="2">
    <source>
        <dbReference type="EMBL" id="CAD8116703.1"/>
    </source>
</evidence>
<protein>
    <submittedName>
        <fullName evidence="2">Uncharacterized protein</fullName>
    </submittedName>
</protein>
<keyword evidence="1" id="KW-0472">Membrane</keyword>
<keyword evidence="3" id="KW-1185">Reference proteome</keyword>
<gene>
    <name evidence="2" type="ORF">PSON_ATCC_30995.1.T1110186</name>
</gene>
<keyword evidence="1" id="KW-1133">Transmembrane helix</keyword>
<accession>A0A8S1QLU6</accession>